<evidence type="ECO:0000256" key="2">
    <source>
        <dbReference type="SAM" id="Phobius"/>
    </source>
</evidence>
<dbReference type="OrthoDB" id="687730at2759"/>
<feature type="region of interest" description="Disordered" evidence="1">
    <location>
        <begin position="1245"/>
        <end position="1273"/>
    </location>
</feature>
<keyword evidence="2" id="KW-0812">Transmembrane</keyword>
<dbReference type="PhylomeDB" id="E9H4U2"/>
<evidence type="ECO:0000313" key="4">
    <source>
        <dbReference type="EMBL" id="EFX73295.1"/>
    </source>
</evidence>
<feature type="compositionally biased region" description="Polar residues" evidence="1">
    <location>
        <begin position="321"/>
        <end position="332"/>
    </location>
</feature>
<feature type="domain" description="Calcium-activated chloride channel N-terminal" evidence="3">
    <location>
        <begin position="20"/>
        <end position="168"/>
    </location>
</feature>
<name>E9H4U2_DAPPU</name>
<dbReference type="KEGG" id="dpx:DAPPUDRAFT_253437"/>
<protein>
    <recommendedName>
        <fullName evidence="3">Calcium-activated chloride channel N-terminal domain-containing protein</fullName>
    </recommendedName>
</protein>
<feature type="compositionally biased region" description="Polar residues" evidence="1">
    <location>
        <begin position="239"/>
        <end position="260"/>
    </location>
</feature>
<keyword evidence="2" id="KW-0472">Membrane</keyword>
<evidence type="ECO:0000259" key="3">
    <source>
        <dbReference type="Pfam" id="PF08434"/>
    </source>
</evidence>
<feature type="compositionally biased region" description="Low complexity" evidence="1">
    <location>
        <begin position="177"/>
        <end position="225"/>
    </location>
</feature>
<evidence type="ECO:0000256" key="1">
    <source>
        <dbReference type="SAM" id="MobiDB-lite"/>
    </source>
</evidence>
<organism evidence="4 5">
    <name type="scientific">Daphnia pulex</name>
    <name type="common">Water flea</name>
    <dbReference type="NCBI Taxonomy" id="6669"/>
    <lineage>
        <taxon>Eukaryota</taxon>
        <taxon>Metazoa</taxon>
        <taxon>Ecdysozoa</taxon>
        <taxon>Arthropoda</taxon>
        <taxon>Crustacea</taxon>
        <taxon>Branchiopoda</taxon>
        <taxon>Diplostraca</taxon>
        <taxon>Cladocera</taxon>
        <taxon>Anomopoda</taxon>
        <taxon>Daphniidae</taxon>
        <taxon>Daphnia</taxon>
    </lineage>
</organism>
<feature type="compositionally biased region" description="Basic residues" evidence="1">
    <location>
        <begin position="1407"/>
        <end position="1416"/>
    </location>
</feature>
<accession>E9H4U2</accession>
<keyword evidence="5" id="KW-1185">Reference proteome</keyword>
<reference evidence="4 5" key="1">
    <citation type="journal article" date="2011" name="Science">
        <title>The ecoresponsive genome of Daphnia pulex.</title>
        <authorList>
            <person name="Colbourne J.K."/>
            <person name="Pfrender M.E."/>
            <person name="Gilbert D."/>
            <person name="Thomas W.K."/>
            <person name="Tucker A."/>
            <person name="Oakley T.H."/>
            <person name="Tokishita S."/>
            <person name="Aerts A."/>
            <person name="Arnold G.J."/>
            <person name="Basu M.K."/>
            <person name="Bauer D.J."/>
            <person name="Caceres C.E."/>
            <person name="Carmel L."/>
            <person name="Casola C."/>
            <person name="Choi J.H."/>
            <person name="Detter J.C."/>
            <person name="Dong Q."/>
            <person name="Dusheyko S."/>
            <person name="Eads B.D."/>
            <person name="Frohlich T."/>
            <person name="Geiler-Samerotte K.A."/>
            <person name="Gerlach D."/>
            <person name="Hatcher P."/>
            <person name="Jogdeo S."/>
            <person name="Krijgsveld J."/>
            <person name="Kriventseva E.V."/>
            <person name="Kultz D."/>
            <person name="Laforsch C."/>
            <person name="Lindquist E."/>
            <person name="Lopez J."/>
            <person name="Manak J.R."/>
            <person name="Muller J."/>
            <person name="Pangilinan J."/>
            <person name="Patwardhan R.P."/>
            <person name="Pitluck S."/>
            <person name="Pritham E.J."/>
            <person name="Rechtsteiner A."/>
            <person name="Rho M."/>
            <person name="Rogozin I.B."/>
            <person name="Sakarya O."/>
            <person name="Salamov A."/>
            <person name="Schaack S."/>
            <person name="Shapiro H."/>
            <person name="Shiga Y."/>
            <person name="Skalitzky C."/>
            <person name="Smith Z."/>
            <person name="Souvorov A."/>
            <person name="Sung W."/>
            <person name="Tang Z."/>
            <person name="Tsuchiya D."/>
            <person name="Tu H."/>
            <person name="Vos H."/>
            <person name="Wang M."/>
            <person name="Wolf Y.I."/>
            <person name="Yamagata H."/>
            <person name="Yamada T."/>
            <person name="Ye Y."/>
            <person name="Shaw J.R."/>
            <person name="Andrews J."/>
            <person name="Crease T.J."/>
            <person name="Tang H."/>
            <person name="Lucas S.M."/>
            <person name="Robertson H.M."/>
            <person name="Bork P."/>
            <person name="Koonin E.V."/>
            <person name="Zdobnov E.M."/>
            <person name="Grigoriev I.V."/>
            <person name="Lynch M."/>
            <person name="Boore J.L."/>
        </authorList>
    </citation>
    <scope>NUCLEOTIDE SEQUENCE [LARGE SCALE GENOMIC DNA]</scope>
</reference>
<feature type="region of interest" description="Disordered" evidence="1">
    <location>
        <begin position="316"/>
        <end position="339"/>
    </location>
</feature>
<feature type="transmembrane region" description="Helical" evidence="2">
    <location>
        <begin position="1427"/>
        <end position="1447"/>
    </location>
</feature>
<feature type="transmembrane region" description="Helical" evidence="2">
    <location>
        <begin position="1037"/>
        <end position="1060"/>
    </location>
</feature>
<feature type="compositionally biased region" description="Basic and acidic residues" evidence="1">
    <location>
        <begin position="1065"/>
        <end position="1075"/>
    </location>
</feature>
<feature type="compositionally biased region" description="Basic and acidic residues" evidence="1">
    <location>
        <begin position="1261"/>
        <end position="1272"/>
    </location>
</feature>
<dbReference type="STRING" id="6669.E9H4U2"/>
<dbReference type="InterPro" id="IPR013642">
    <property type="entry name" value="CLCA_N"/>
</dbReference>
<dbReference type="Pfam" id="PF08434">
    <property type="entry name" value="CLCA"/>
    <property type="match status" value="1"/>
</dbReference>
<feature type="compositionally biased region" description="Low complexity" evidence="1">
    <location>
        <begin position="1245"/>
        <end position="1254"/>
    </location>
</feature>
<feature type="region of interest" description="Disordered" evidence="1">
    <location>
        <begin position="1203"/>
        <end position="1230"/>
    </location>
</feature>
<dbReference type="HOGENOM" id="CLU_243502_0_0_1"/>
<gene>
    <name evidence="4" type="ORF">DAPPUDRAFT_253437</name>
</gene>
<feature type="region of interest" description="Disordered" evidence="1">
    <location>
        <begin position="177"/>
        <end position="268"/>
    </location>
</feature>
<sequence length="1622" mass="178454">MAVSNRSRFQTRAKLTYKVEEEKEMMMMGNVLTATSEQLHNVTRGRLQWDKVTILVSKSLAQDCFRLTRHQQRLQVIKNKRMNAQMDAAQTADVLIHSKSHPLIADLPHAKQFGGCRQQGLGVHLSRQFIRTFNPENSFISGRQVLREWVKHRYGVFDETGFESDRQYPLWTSQYGSHPPNFSSSPPSASSSSQLQENSCTTFGNNNSSTSTSTTTSSSNETGESVWPTLGIEEEDGQSQRNGTGLFDTASSNSTRQSMESKMVKASPTTSIMASLDADDWCDGSNHIRWMPTKQNVLCEEQSLWQVMETHPDFKRVGSLPATTTTESSSTDVLDEESSPVNWMLPSTKATPFFPPEFEYVLPSNGHRYVLVLDRTLSGRRWSLIRRALYRWIHALPSTDDRETHLSVIASSPSVGGSSDSSASSNSNKKNLVVLGWTKVTADNRDGLVGRIPRRSHLSSSPATSSQQQHHLVSAIQLAHQMLADEKEATCCGGQLILLTGTRVEMDLMMDEDRSQDVTVHTIAFPSRRTTLIDLGSHRVVNGLQLAVDDDDDDEEFDQDEPRLSQSLTQARLAAAFLQILRYDQADTPTQVYEETVTSSSQVQAVQGTFTLDAPLGSNVRVVAHCADEADLDTVEVVSPNGRVYDLPLVSDGMLHIRIPQTDEFGEWSYRLKFAQPVTSSSKSHQVAATVEVTAQPATTTPTTQIHDEAITVQAWTNVGRQPVNASQTPILLYAEVRRGLSPVLDAKVTALVYPPRGQDDNGTTTSHHQHPGPFVVQLFDKGTGDPDITRADGIYSAYFTRAVDEPGHYAVTIQVTDNSRRASIPVRKINPLQETTSSAGVGACCGSSMPYEQTIPVQPFRRIISGPSFVTVDGPSEDDDVYPPGRISDLRVERIVNATNEVELGWTAPGTDYDSGSAAFYQIRCYTDRSALNDSSSAILVHSSLTPQPLPAGTWQKAMVAVPWPNQIFYYAIVAVDFAGLRGKVSNIVPVYIEEPPPPPTTTTTNPTPILPAGEHDGNNMTRPEAASQALTEQQLYAIAGGVAGFILLLVILSIAACLSRRKRSDDRRQEKPSKPSSSTLKIQVEPLKISPTDAQTLHSHHKEQEAAAAAMKSSEESRPVYKIYVNNAYIQEEDGELKIVTPDGRIIQRGSPWFSSANTLPRGRSLTNLEGLEAGTSATDLNHWSLPRAKTSPHRHKVLTNGSIMPNSGSQSVININNPSSSANSGVGGGGCGGGVAIADGTSISSKPSVSSDDTGIEVSDHQTDSRDSADLQMILPPPGFGPIQNHNGYLPMYSNQHLLPPLPPSPGMSSQHPDGRVMRVPSFLDNNNSGDHHSHHHHDMSGGSLGWLGEFHDSNFCSQPSSRRPLMIGGSSYGGAGSGSEDRTPQISPPPPSTPTSQSSVVHQPRRKTRHISINKSTRPSVSFLLLVVLATVLTTTTVTGRVWNSAGFVRWAPRCNFVGYDIGRVQVPAIECGKECLNNRLCTHFTNTLYTCYLKRNVNGWTEWSSSNTDCGFVLGRSLQSTNIVREMIDGAVPSKADDDSEGKTEKFEEDVKYCFWKEDPLFATLIFHAHHIENRTPKPYGLRRRRVEDQRLWMRPTEIEVLYTWKHVTWNLNRSFQ</sequence>
<feature type="compositionally biased region" description="Low complexity" evidence="1">
    <location>
        <begin position="1212"/>
        <end position="1227"/>
    </location>
</feature>
<dbReference type="Proteomes" id="UP000000305">
    <property type="component" value="Unassembled WGS sequence"/>
</dbReference>
<dbReference type="eggNOG" id="ENOG502QRRD">
    <property type="taxonomic scope" value="Eukaryota"/>
</dbReference>
<proteinExistence type="predicted"/>
<feature type="region of interest" description="Disordered" evidence="1">
    <location>
        <begin position="1365"/>
        <end position="1417"/>
    </location>
</feature>
<dbReference type="InParanoid" id="E9H4U2"/>
<feature type="region of interest" description="Disordered" evidence="1">
    <location>
        <begin position="1064"/>
        <end position="1089"/>
    </location>
</feature>
<dbReference type="EMBL" id="GL732592">
    <property type="protein sequence ID" value="EFX73295.1"/>
    <property type="molecule type" value="Genomic_DNA"/>
</dbReference>
<keyword evidence="2" id="KW-1133">Transmembrane helix</keyword>
<evidence type="ECO:0000313" key="5">
    <source>
        <dbReference type="Proteomes" id="UP000000305"/>
    </source>
</evidence>